<dbReference type="InterPro" id="IPR039728">
    <property type="entry name" value="GLG1"/>
</dbReference>
<comment type="caution">
    <text evidence="1">The sequence shown here is derived from an EMBL/GenBank/DDBJ whole genome shotgun (WGS) entry which is preliminary data.</text>
</comment>
<evidence type="ECO:0000313" key="2">
    <source>
        <dbReference type="Proteomes" id="UP000460298"/>
    </source>
</evidence>
<dbReference type="Pfam" id="PF00839">
    <property type="entry name" value="Cys_rich_FGFR"/>
    <property type="match status" value="2"/>
</dbReference>
<organism evidence="1 2">
    <name type="scientific">Leptonema illini</name>
    <dbReference type="NCBI Taxonomy" id="183"/>
    <lineage>
        <taxon>Bacteria</taxon>
        <taxon>Pseudomonadati</taxon>
        <taxon>Spirochaetota</taxon>
        <taxon>Spirochaetia</taxon>
        <taxon>Leptospirales</taxon>
        <taxon>Leptospiraceae</taxon>
        <taxon>Leptonema</taxon>
    </lineage>
</organism>
<name>A0A833H1S9_9LEPT</name>
<reference evidence="1 2" key="1">
    <citation type="submission" date="2019-10" db="EMBL/GenBank/DDBJ databases">
        <title>Extracellular Electron Transfer in a Candidatus Methanoperedens spp. Enrichment Culture.</title>
        <authorList>
            <person name="Berger S."/>
            <person name="Rangel Shaw D."/>
            <person name="Berben T."/>
            <person name="In 'T Zandt M."/>
            <person name="Frank J."/>
            <person name="Reimann J."/>
            <person name="Jetten M.S.M."/>
            <person name="Welte C.U."/>
        </authorList>
    </citation>
    <scope>NUCLEOTIDE SEQUENCE [LARGE SCALE GENOMIC DNA]</scope>
    <source>
        <strain evidence="1">SB12</strain>
    </source>
</reference>
<dbReference type="InterPro" id="IPR001893">
    <property type="entry name" value="Cys-rich_GLG1_repeat"/>
</dbReference>
<dbReference type="EMBL" id="WBUI01000008">
    <property type="protein sequence ID" value="KAB2932632.1"/>
    <property type="molecule type" value="Genomic_DNA"/>
</dbReference>
<evidence type="ECO:0000313" key="1">
    <source>
        <dbReference type="EMBL" id="KAB2932632.1"/>
    </source>
</evidence>
<gene>
    <name evidence="1" type="ORF">F9K24_09640</name>
</gene>
<evidence type="ECO:0008006" key="3">
    <source>
        <dbReference type="Google" id="ProtNLM"/>
    </source>
</evidence>
<dbReference type="PANTHER" id="PTHR11884">
    <property type="entry name" value="SELECTIN LIGAND RELATED"/>
    <property type="match status" value="1"/>
</dbReference>
<protein>
    <recommendedName>
        <fullName evidence="3">Cysteine rich repeat-containing protein</fullName>
    </recommendedName>
</protein>
<sequence>MTWSNQSMDFFRSTTMKRINLRSLLPVAVGAILLAGSVLLAQNPAGPQRVKNACAADIQKFCAGIEHGQGRVYQCLKQNEGSLEANCKAQLDRARARMQDGAMACQDDILKFCADVQRGQGRIYQCLKANEADLTAACKAHVQRGPGQQRPGK</sequence>
<dbReference type="Proteomes" id="UP000460298">
    <property type="component" value="Unassembled WGS sequence"/>
</dbReference>
<dbReference type="AlphaFoldDB" id="A0A833H1S9"/>
<accession>A0A833H1S9</accession>
<proteinExistence type="predicted"/>
<dbReference type="PANTHER" id="PTHR11884:SF1">
    <property type="entry name" value="GOLGI APPARATUS PROTEIN 1"/>
    <property type="match status" value="1"/>
</dbReference>
<dbReference type="GO" id="GO:0016020">
    <property type="term" value="C:membrane"/>
    <property type="evidence" value="ECO:0007669"/>
    <property type="project" value="InterPro"/>
</dbReference>